<sequence>MRRGMPNADNKFRHDASKTDKHTLGNLDLLNLRFSSPPDKFKNKLEKEAASGDNRLPEKTKLRHSFQRLNLGESKLCKDYAQTKTTRKPTTARVDPTIDDFLLPPGKRNSREFSSSRSTFQLSSAGDAGNFPFKVTPSGNLKVNSQQVVFESKKLSVLVANPERTQIKIYSDESSDKIPKKMAYGSGEFTRNSAMDAILSQVTGGEISGLGSIIGDTPARSMNKVSSEYESKQTSEILDPELNLCRLGYTGSEPIDWNKVTLPEKKDLYLELCKRITNKRNADCKVHIGREEFSCHLVVLQCYSELFDGYIAIKKVEIPAEKCSAASFAFIYDWMVSEDQSYKYLTRENVLDIFNSAKYLKIKDLVEQCWAFVDNCEVFNEDTAFLLYVNAKQKRLEEVHELMVPRIQDFFLILVSSQDWLELGVEDVKNLLSSNYIRINCEMEVFMSAVRWLKYDWANRDKYKYEVLKCVRFGNIAAWQLVDIKRNPENPEFMELAKDPAICKLIDDGLAFVIIKHWYDHDNDDFQHWNSVLGLQEPPARNWSGLDKTYFTYREFLIYLDQYRRNQLIEKSKPRMNHEKKLGAPSGTVMSPEEPVPSMEDFLSKKKALRMQRKPVIVQRVEVRQGVHFDNFEDDEVRNVQRMFTPSQNSLALTSLPQPKKLLVESTLFQAERETILVFGGINPYANYGEPRNTGNNIFRYLPDSNMWEHVGTMPEPRNHHGVGYLKGRIYLAGGTDPRPDDLRGKSRVVDTVWSFDPTTRAWFSETSLGMKRRNFGLVVLQKNMYVIGGCNDKFESLNSVEKFDPREGVWKFMAPMHYARAGLACAKYRNFIWAAGGTADLKRNLMLDVVESYDVRSNQWTKIKKLISPRCFGCLFVMADNLYLIGGTGQKQKEFKSTTSVGLVDVWDTSNMSWRTIMGMTIPRHGHAVAYVGTQIFIMGGVTTIYMRCLSNIECFCWKRGAWIRGIADLPVTLSGHAAITLPPAMLISNE</sequence>
<dbReference type="SUPFAM" id="SSF54695">
    <property type="entry name" value="POZ domain"/>
    <property type="match status" value="1"/>
</dbReference>
<dbReference type="GO" id="GO:0003779">
    <property type="term" value="F:actin binding"/>
    <property type="evidence" value="ECO:0007669"/>
    <property type="project" value="UniProtKB-KW"/>
</dbReference>
<dbReference type="Gene3D" id="3.30.710.10">
    <property type="entry name" value="Potassium Channel Kv1.1, Chain A"/>
    <property type="match status" value="1"/>
</dbReference>
<dbReference type="Gene3D" id="2.120.10.80">
    <property type="entry name" value="Kelch-type beta propeller"/>
    <property type="match status" value="2"/>
</dbReference>
<dbReference type="Pfam" id="PF00651">
    <property type="entry name" value="BTB"/>
    <property type="match status" value="1"/>
</dbReference>
<keyword evidence="6" id="KW-1185">Reference proteome</keyword>
<evidence type="ECO:0000256" key="2">
    <source>
        <dbReference type="ARBA" id="ARBA00022737"/>
    </source>
</evidence>
<feature type="domain" description="BACK" evidence="4">
    <location>
        <begin position="384"/>
        <end position="485"/>
    </location>
</feature>
<dbReference type="PANTHER" id="PTHR22667">
    <property type="entry name" value="AT01380P-RELATED"/>
    <property type="match status" value="1"/>
</dbReference>
<accession>D6X201</accession>
<dbReference type="InterPro" id="IPR011333">
    <property type="entry name" value="SKP1/BTB/POZ_sf"/>
</dbReference>
<dbReference type="PANTHER" id="PTHR22667:SF0">
    <property type="entry name" value="AT01380P-RELATED"/>
    <property type="match status" value="1"/>
</dbReference>
<feature type="region of interest" description="Disordered" evidence="3">
    <location>
        <begin position="1"/>
        <end position="20"/>
    </location>
</feature>
<dbReference type="InParanoid" id="D6X201"/>
<proteinExistence type="predicted"/>
<dbReference type="EMBL" id="KQ971371">
    <property type="protein sequence ID" value="EFA10195.2"/>
    <property type="molecule type" value="Genomic_DNA"/>
</dbReference>
<keyword evidence="1" id="KW-0880">Kelch repeat</keyword>
<feature type="region of interest" description="Disordered" evidence="3">
    <location>
        <begin position="575"/>
        <end position="597"/>
    </location>
</feature>
<dbReference type="Proteomes" id="UP000007266">
    <property type="component" value="Linkage group 9"/>
</dbReference>
<dbReference type="CDD" id="cd14733">
    <property type="entry name" value="BACK"/>
    <property type="match status" value="1"/>
</dbReference>
<dbReference type="OMA" id="RINCEME"/>
<reference evidence="5 6" key="2">
    <citation type="journal article" date="2010" name="Nucleic Acids Res.">
        <title>BeetleBase in 2010: revisions to provide comprehensive genomic information for Tribolium castaneum.</title>
        <authorList>
            <person name="Kim H.S."/>
            <person name="Murphy T."/>
            <person name="Xia J."/>
            <person name="Caragea D."/>
            <person name="Park Y."/>
            <person name="Beeman R.W."/>
            <person name="Lorenzen M.D."/>
            <person name="Butcher S."/>
            <person name="Manak J.R."/>
            <person name="Brown S.J."/>
        </authorList>
    </citation>
    <scope>GENOME REANNOTATION</scope>
    <source>
        <strain evidence="5 6">Georgia GA2</strain>
    </source>
</reference>
<dbReference type="InterPro" id="IPR056737">
    <property type="entry name" value="Beta-prop_ATRN-MKLN-like"/>
</dbReference>
<dbReference type="Pfam" id="PF07707">
    <property type="entry name" value="BACK"/>
    <property type="match status" value="1"/>
</dbReference>
<evidence type="ECO:0000313" key="5">
    <source>
        <dbReference type="EMBL" id="EFA10195.2"/>
    </source>
</evidence>
<dbReference type="SMART" id="SM00612">
    <property type="entry name" value="Kelch"/>
    <property type="match status" value="6"/>
</dbReference>
<dbReference type="CDD" id="cd18186">
    <property type="entry name" value="BTB_POZ_ZBTB_KLHL-like"/>
    <property type="match status" value="1"/>
</dbReference>
<dbReference type="InterPro" id="IPR011705">
    <property type="entry name" value="BACK"/>
</dbReference>
<dbReference type="AlphaFoldDB" id="D6X201"/>
<dbReference type="Gene3D" id="1.25.40.420">
    <property type="match status" value="1"/>
</dbReference>
<dbReference type="STRING" id="7070.D6X201"/>
<evidence type="ECO:0000313" key="6">
    <source>
        <dbReference type="Proteomes" id="UP000007266"/>
    </source>
</evidence>
<gene>
    <name evidence="5" type="primary">AUGUSTUS-3.0.2_12387</name>
    <name evidence="5" type="ORF">TcasGA2_TC012387</name>
</gene>
<evidence type="ECO:0000259" key="4">
    <source>
        <dbReference type="SMART" id="SM00875"/>
    </source>
</evidence>
<feature type="compositionally biased region" description="Basic and acidic residues" evidence="3">
    <location>
        <begin position="10"/>
        <end position="20"/>
    </location>
</feature>
<feature type="region of interest" description="Disordered" evidence="3">
    <location>
        <begin position="96"/>
        <end position="123"/>
    </location>
</feature>
<name>D6X201_TRICA</name>
<evidence type="ECO:0000256" key="1">
    <source>
        <dbReference type="ARBA" id="ARBA00022441"/>
    </source>
</evidence>
<keyword evidence="2" id="KW-0677">Repeat</keyword>
<protein>
    <recommendedName>
        <fullName evidence="4">BACK domain-containing protein</fullName>
    </recommendedName>
</protein>
<organism evidence="5 6">
    <name type="scientific">Tribolium castaneum</name>
    <name type="common">Red flour beetle</name>
    <dbReference type="NCBI Taxonomy" id="7070"/>
    <lineage>
        <taxon>Eukaryota</taxon>
        <taxon>Metazoa</taxon>
        <taxon>Ecdysozoa</taxon>
        <taxon>Arthropoda</taxon>
        <taxon>Hexapoda</taxon>
        <taxon>Insecta</taxon>
        <taxon>Pterygota</taxon>
        <taxon>Neoptera</taxon>
        <taxon>Endopterygota</taxon>
        <taxon>Coleoptera</taxon>
        <taxon>Polyphaga</taxon>
        <taxon>Cucujiformia</taxon>
        <taxon>Tenebrionidae</taxon>
        <taxon>Tenebrionidae incertae sedis</taxon>
        <taxon>Tribolium</taxon>
    </lineage>
</organism>
<dbReference type="Pfam" id="PF24981">
    <property type="entry name" value="Beta-prop_ATRN-LZTR1"/>
    <property type="match status" value="1"/>
</dbReference>
<dbReference type="SUPFAM" id="SSF117281">
    <property type="entry name" value="Kelch motif"/>
    <property type="match status" value="1"/>
</dbReference>
<dbReference type="InterPro" id="IPR015915">
    <property type="entry name" value="Kelch-typ_b-propeller"/>
</dbReference>
<dbReference type="InterPro" id="IPR006652">
    <property type="entry name" value="Kelch_1"/>
</dbReference>
<evidence type="ECO:0000256" key="3">
    <source>
        <dbReference type="SAM" id="MobiDB-lite"/>
    </source>
</evidence>
<dbReference type="InterPro" id="IPR000210">
    <property type="entry name" value="BTB/POZ_dom"/>
</dbReference>
<reference evidence="5 6" key="1">
    <citation type="journal article" date="2008" name="Nature">
        <title>The genome of the model beetle and pest Tribolium castaneum.</title>
        <authorList>
            <consortium name="Tribolium Genome Sequencing Consortium"/>
            <person name="Richards S."/>
            <person name="Gibbs R.A."/>
            <person name="Weinstock G.M."/>
            <person name="Brown S.J."/>
            <person name="Denell R."/>
            <person name="Beeman R.W."/>
            <person name="Gibbs R."/>
            <person name="Beeman R.W."/>
            <person name="Brown S.J."/>
            <person name="Bucher G."/>
            <person name="Friedrich M."/>
            <person name="Grimmelikhuijzen C.J."/>
            <person name="Klingler M."/>
            <person name="Lorenzen M."/>
            <person name="Richards S."/>
            <person name="Roth S."/>
            <person name="Schroder R."/>
            <person name="Tautz D."/>
            <person name="Zdobnov E.M."/>
            <person name="Muzny D."/>
            <person name="Gibbs R.A."/>
            <person name="Weinstock G.M."/>
            <person name="Attaway T."/>
            <person name="Bell S."/>
            <person name="Buhay C.J."/>
            <person name="Chandrabose M.N."/>
            <person name="Chavez D."/>
            <person name="Clerk-Blankenburg K.P."/>
            <person name="Cree A."/>
            <person name="Dao M."/>
            <person name="Davis C."/>
            <person name="Chacko J."/>
            <person name="Dinh H."/>
            <person name="Dugan-Rocha S."/>
            <person name="Fowler G."/>
            <person name="Garner T.T."/>
            <person name="Garnes J."/>
            <person name="Gnirke A."/>
            <person name="Hawes A."/>
            <person name="Hernandez J."/>
            <person name="Hines S."/>
            <person name="Holder M."/>
            <person name="Hume J."/>
            <person name="Jhangiani S.N."/>
            <person name="Joshi V."/>
            <person name="Khan Z.M."/>
            <person name="Jackson L."/>
            <person name="Kovar C."/>
            <person name="Kowis A."/>
            <person name="Lee S."/>
            <person name="Lewis L.R."/>
            <person name="Margolis J."/>
            <person name="Morgan M."/>
            <person name="Nazareth L.V."/>
            <person name="Nguyen N."/>
            <person name="Okwuonu G."/>
            <person name="Parker D."/>
            <person name="Richards S."/>
            <person name="Ruiz S.J."/>
            <person name="Santibanez J."/>
            <person name="Savard J."/>
            <person name="Scherer S.E."/>
            <person name="Schneider B."/>
            <person name="Sodergren E."/>
            <person name="Tautz D."/>
            <person name="Vattahil S."/>
            <person name="Villasana D."/>
            <person name="White C.S."/>
            <person name="Wright R."/>
            <person name="Park Y."/>
            <person name="Beeman R.W."/>
            <person name="Lord J."/>
            <person name="Oppert B."/>
            <person name="Lorenzen M."/>
            <person name="Brown S."/>
            <person name="Wang L."/>
            <person name="Savard J."/>
            <person name="Tautz D."/>
            <person name="Richards S."/>
            <person name="Weinstock G."/>
            <person name="Gibbs R.A."/>
            <person name="Liu Y."/>
            <person name="Worley K."/>
            <person name="Weinstock G."/>
            <person name="Elsik C.G."/>
            <person name="Reese J.T."/>
            <person name="Elhaik E."/>
            <person name="Landan G."/>
            <person name="Graur D."/>
            <person name="Arensburger P."/>
            <person name="Atkinson P."/>
            <person name="Beeman R.W."/>
            <person name="Beidler J."/>
            <person name="Brown S.J."/>
            <person name="Demuth J.P."/>
            <person name="Drury D.W."/>
            <person name="Du Y.Z."/>
            <person name="Fujiwara H."/>
            <person name="Lorenzen M."/>
            <person name="Maselli V."/>
            <person name="Osanai M."/>
            <person name="Park Y."/>
            <person name="Robertson H.M."/>
            <person name="Tu Z."/>
            <person name="Wang J.J."/>
            <person name="Wang S."/>
            <person name="Richards S."/>
            <person name="Song H."/>
            <person name="Zhang L."/>
            <person name="Sodergren E."/>
            <person name="Werner D."/>
            <person name="Stanke M."/>
            <person name="Morgenstern B."/>
            <person name="Solovyev V."/>
            <person name="Kosarev P."/>
            <person name="Brown G."/>
            <person name="Chen H.C."/>
            <person name="Ermolaeva O."/>
            <person name="Hlavina W."/>
            <person name="Kapustin Y."/>
            <person name="Kiryutin B."/>
            <person name="Kitts P."/>
            <person name="Maglott D."/>
            <person name="Pruitt K."/>
            <person name="Sapojnikov V."/>
            <person name="Souvorov A."/>
            <person name="Mackey A.J."/>
            <person name="Waterhouse R.M."/>
            <person name="Wyder S."/>
            <person name="Zdobnov E.M."/>
            <person name="Zdobnov E.M."/>
            <person name="Wyder S."/>
            <person name="Kriventseva E.V."/>
            <person name="Kadowaki T."/>
            <person name="Bork P."/>
            <person name="Aranda M."/>
            <person name="Bao R."/>
            <person name="Beermann A."/>
            <person name="Berns N."/>
            <person name="Bolognesi R."/>
            <person name="Bonneton F."/>
            <person name="Bopp D."/>
            <person name="Brown S.J."/>
            <person name="Bucher G."/>
            <person name="Butts T."/>
            <person name="Chaumot A."/>
            <person name="Denell R.E."/>
            <person name="Ferrier D.E."/>
            <person name="Friedrich M."/>
            <person name="Gordon C.M."/>
            <person name="Jindra M."/>
            <person name="Klingler M."/>
            <person name="Lan Q."/>
            <person name="Lattorff H.M."/>
            <person name="Laudet V."/>
            <person name="von Levetsow C."/>
            <person name="Liu Z."/>
            <person name="Lutz R."/>
            <person name="Lynch J.A."/>
            <person name="da Fonseca R.N."/>
            <person name="Posnien N."/>
            <person name="Reuter R."/>
            <person name="Roth S."/>
            <person name="Savard J."/>
            <person name="Schinko J.B."/>
            <person name="Schmitt C."/>
            <person name="Schoppmeier M."/>
            <person name="Schroder R."/>
            <person name="Shippy T.D."/>
            <person name="Simonnet F."/>
            <person name="Marques-Souza H."/>
            <person name="Tautz D."/>
            <person name="Tomoyasu Y."/>
            <person name="Trauner J."/>
            <person name="Van der Zee M."/>
            <person name="Vervoort M."/>
            <person name="Wittkopp N."/>
            <person name="Wimmer E.A."/>
            <person name="Yang X."/>
            <person name="Jones A.K."/>
            <person name="Sattelle D.B."/>
            <person name="Ebert P.R."/>
            <person name="Nelson D."/>
            <person name="Scott J.G."/>
            <person name="Beeman R.W."/>
            <person name="Muthukrishnan S."/>
            <person name="Kramer K.J."/>
            <person name="Arakane Y."/>
            <person name="Beeman R.W."/>
            <person name="Zhu Q."/>
            <person name="Hogenkamp D."/>
            <person name="Dixit R."/>
            <person name="Oppert B."/>
            <person name="Jiang H."/>
            <person name="Zou Z."/>
            <person name="Marshall J."/>
            <person name="Elpidina E."/>
            <person name="Vinokurov K."/>
            <person name="Oppert C."/>
            <person name="Zou Z."/>
            <person name="Evans J."/>
            <person name="Lu Z."/>
            <person name="Zhao P."/>
            <person name="Sumathipala N."/>
            <person name="Altincicek B."/>
            <person name="Vilcinskas A."/>
            <person name="Williams M."/>
            <person name="Hultmark D."/>
            <person name="Hetru C."/>
            <person name="Jiang H."/>
            <person name="Grimmelikhuijzen C.J."/>
            <person name="Hauser F."/>
            <person name="Cazzamali G."/>
            <person name="Williamson M."/>
            <person name="Park Y."/>
            <person name="Li B."/>
            <person name="Tanaka Y."/>
            <person name="Predel R."/>
            <person name="Neupert S."/>
            <person name="Schachtner J."/>
            <person name="Verleyen P."/>
            <person name="Raible F."/>
            <person name="Bork P."/>
            <person name="Friedrich M."/>
            <person name="Walden K.K."/>
            <person name="Robertson H.M."/>
            <person name="Angeli S."/>
            <person name="Foret S."/>
            <person name="Bucher G."/>
            <person name="Schuetz S."/>
            <person name="Maleszka R."/>
            <person name="Wimmer E.A."/>
            <person name="Beeman R.W."/>
            <person name="Lorenzen M."/>
            <person name="Tomoyasu Y."/>
            <person name="Miller S.C."/>
            <person name="Grossmann D."/>
            <person name="Bucher G."/>
        </authorList>
    </citation>
    <scope>NUCLEOTIDE SEQUENCE [LARGE SCALE GENOMIC DNA]</scope>
    <source>
        <strain evidence="5 6">Georgia GA2</strain>
    </source>
</reference>
<dbReference type="SMART" id="SM00875">
    <property type="entry name" value="BACK"/>
    <property type="match status" value="1"/>
</dbReference>
<dbReference type="eggNOG" id="KOG4441">
    <property type="taxonomic scope" value="Eukaryota"/>
</dbReference>
<dbReference type="HOGENOM" id="CLU_011838_0_0_1"/>